<reference evidence="2 4" key="2">
    <citation type="submission" date="2019-06" db="EMBL/GenBank/DDBJ databases">
        <title>Genome sequence analysis of &gt;100 Bacillus licheniformis strains suggests intrinsic resistance to this species.</title>
        <authorList>
            <person name="Wels M."/>
            <person name="Siezen R.J."/>
            <person name="Johansen E."/>
            <person name="Stuer-Lauridsen B."/>
            <person name="Bjerre K."/>
            <person name="Nielsen B.K.K."/>
        </authorList>
    </citation>
    <scope>NUCLEOTIDE SEQUENCE [LARGE SCALE GENOMIC DNA]</scope>
    <source>
        <strain evidence="2 4">BAC-15381</strain>
    </source>
</reference>
<evidence type="ECO:0000313" key="1">
    <source>
        <dbReference type="EMBL" id="OLF98756.1"/>
    </source>
</evidence>
<dbReference type="Proteomes" id="UP000185604">
    <property type="component" value="Unassembled WGS sequence"/>
</dbReference>
<evidence type="ECO:0000313" key="2">
    <source>
        <dbReference type="EMBL" id="TWL34725.1"/>
    </source>
</evidence>
<evidence type="ECO:0000313" key="4">
    <source>
        <dbReference type="Proteomes" id="UP000429980"/>
    </source>
</evidence>
<dbReference type="EMBL" id="NILF01000062">
    <property type="protein sequence ID" value="TWL34725.1"/>
    <property type="molecule type" value="Genomic_DNA"/>
</dbReference>
<dbReference type="EMBL" id="LKPO01000001">
    <property type="protein sequence ID" value="OLF98756.1"/>
    <property type="molecule type" value="Genomic_DNA"/>
</dbReference>
<gene>
    <name evidence="1" type="ORF">B4121_0283</name>
    <name evidence="2" type="ORF">CHCC15381_3168</name>
</gene>
<keyword evidence="4" id="KW-1185">Reference proteome</keyword>
<proteinExistence type="predicted"/>
<name>A0A6I7TJU5_9BACI</name>
<comment type="caution">
    <text evidence="1">The sequence shown here is derived from an EMBL/GenBank/DDBJ whole genome shotgun (WGS) entry which is preliminary data.</text>
</comment>
<protein>
    <submittedName>
        <fullName evidence="1">Uncharacterized protein</fullName>
    </submittedName>
</protein>
<evidence type="ECO:0000313" key="3">
    <source>
        <dbReference type="Proteomes" id="UP000185604"/>
    </source>
</evidence>
<dbReference type="Proteomes" id="UP000429980">
    <property type="component" value="Unassembled WGS sequence"/>
</dbReference>
<accession>A0A6I7TJU5</accession>
<dbReference type="AlphaFoldDB" id="A0A6I7TJU5"/>
<reference evidence="1 3" key="1">
    <citation type="journal article" date="2016" name="Front. Microbiol.">
        <title>High-Level Heat Resistance of Spores of Bacillus amyloliquefaciens and Bacillus licheniformis Results from the Presence of a spoVA Operon in a Tn1546 Transposon.</title>
        <authorList>
            <person name="Berendsen E.M."/>
            <person name="Koning R.A."/>
            <person name="Boekhorst J."/>
            <person name="de Jong A."/>
            <person name="Kuipers O.P."/>
            <person name="Wells-Bennik M.H."/>
        </authorList>
    </citation>
    <scope>NUCLEOTIDE SEQUENCE [LARGE SCALE GENOMIC DNA]</scope>
    <source>
        <strain evidence="1 3">B4121</strain>
    </source>
</reference>
<sequence>MICLVKTTDELNKEIEYNLNLHCFEQEIVIDFLKNSPYNINC</sequence>
<organism evidence="1 3">
    <name type="scientific">Bacillus paralicheniformis</name>
    <dbReference type="NCBI Taxonomy" id="1648923"/>
    <lineage>
        <taxon>Bacteria</taxon>
        <taxon>Bacillati</taxon>
        <taxon>Bacillota</taxon>
        <taxon>Bacilli</taxon>
        <taxon>Bacillales</taxon>
        <taxon>Bacillaceae</taxon>
        <taxon>Bacillus</taxon>
    </lineage>
</organism>